<keyword evidence="12" id="KW-0675">Receptor</keyword>
<sequence length="265" mass="28939">MNSECCCSSDKFRQPNAILFNILSCRGGSPALRGEPGYGVARPRSCPCQARRTVRLKTPAETCQMASGVLVKTVRFMKSLPCFCQLPPRDQLSLLGASWAPLFVVGLAQEGVDFEVVHAPGLSMLKRILLSGQGHGGDVGAEGAERAQPTLAGVHRLKSCLDKFWSLDLSPKEYAYLKGTILFNPDVPELKAAPFIEGLQQEAQRALREVLLPLHPEDHGRFARILLAASTLKAVTPDLVTELFFRPLIGQTDLPELLADMLFSQ</sequence>
<dbReference type="GO" id="GO:0003714">
    <property type="term" value="F:transcription corepressor activity"/>
    <property type="evidence" value="ECO:0007669"/>
    <property type="project" value="TreeGrafter"/>
</dbReference>
<evidence type="ECO:0000256" key="13">
    <source>
        <dbReference type="ARBA" id="ARBA00023242"/>
    </source>
</evidence>
<reference evidence="15" key="2">
    <citation type="submission" date="2025-08" db="UniProtKB">
        <authorList>
            <consortium name="Ensembl"/>
        </authorList>
    </citation>
    <scope>IDENTIFICATION</scope>
</reference>
<dbReference type="SMART" id="SM00430">
    <property type="entry name" value="HOLI"/>
    <property type="match status" value="1"/>
</dbReference>
<dbReference type="PANTHER" id="PTHR24081:SF0">
    <property type="entry name" value="NUCLEAR RECEPTOR SUBFAMILY 0 GROUP B MEMBER 2"/>
    <property type="match status" value="1"/>
</dbReference>
<evidence type="ECO:0000259" key="14">
    <source>
        <dbReference type="PROSITE" id="PS51843"/>
    </source>
</evidence>
<evidence type="ECO:0000256" key="3">
    <source>
        <dbReference type="ARBA" id="ARBA00006647"/>
    </source>
</evidence>
<dbReference type="PROSITE" id="PS51843">
    <property type="entry name" value="NR_LBD"/>
    <property type="match status" value="1"/>
</dbReference>
<dbReference type="InterPro" id="IPR033544">
    <property type="entry name" value="NR0B1/2"/>
</dbReference>
<comment type="subcellular location">
    <subcellularLocation>
        <location evidence="2">Cytoplasm</location>
    </subcellularLocation>
    <subcellularLocation>
        <location evidence="1">Nucleus</location>
    </subcellularLocation>
</comment>
<dbReference type="OrthoDB" id="9926883at2759"/>
<dbReference type="Ensembl" id="ENSSFOT00015015046.2">
    <property type="protein sequence ID" value="ENSSFOP00015014871.1"/>
    <property type="gene ID" value="ENSSFOG00015009574.2"/>
</dbReference>
<dbReference type="GeneTree" id="ENSGT00390000015719"/>
<reference evidence="15 16" key="1">
    <citation type="submission" date="2019-04" db="EMBL/GenBank/DDBJ databases">
        <authorList>
            <consortium name="Wellcome Sanger Institute Data Sharing"/>
        </authorList>
    </citation>
    <scope>NUCLEOTIDE SEQUENCE [LARGE SCALE GENOMIC DNA]</scope>
</reference>
<gene>
    <name evidence="15" type="primary">NR0B2</name>
    <name evidence="15" type="synonym">nr0b2</name>
</gene>
<accession>A0A8C9RAV6</accession>
<name>A0A8C9RAV6_SCLFO</name>
<feature type="domain" description="NR LBD" evidence="14">
    <location>
        <begin position="24"/>
        <end position="265"/>
    </location>
</feature>
<organism evidence="15 16">
    <name type="scientific">Scleropages formosus</name>
    <name type="common">Asian bonytongue</name>
    <name type="synonym">Osteoglossum formosum</name>
    <dbReference type="NCBI Taxonomy" id="113540"/>
    <lineage>
        <taxon>Eukaryota</taxon>
        <taxon>Metazoa</taxon>
        <taxon>Chordata</taxon>
        <taxon>Craniata</taxon>
        <taxon>Vertebrata</taxon>
        <taxon>Euteleostomi</taxon>
        <taxon>Actinopterygii</taxon>
        <taxon>Neopterygii</taxon>
        <taxon>Teleostei</taxon>
        <taxon>Osteoglossocephala</taxon>
        <taxon>Osteoglossomorpha</taxon>
        <taxon>Osteoglossiformes</taxon>
        <taxon>Osteoglossidae</taxon>
        <taxon>Scleropages</taxon>
    </lineage>
</organism>
<proteinExistence type="inferred from homology"/>
<keyword evidence="10" id="KW-0238">DNA-binding</keyword>
<keyword evidence="7" id="KW-0863">Zinc-finger</keyword>
<evidence type="ECO:0000256" key="10">
    <source>
        <dbReference type="ARBA" id="ARBA00023125"/>
    </source>
</evidence>
<keyword evidence="9" id="KW-0805">Transcription regulation</keyword>
<keyword evidence="13" id="KW-0539">Nucleus</keyword>
<comment type="similarity">
    <text evidence="3">Belongs to the nuclear hormone receptor family. NR0 subfamily.</text>
</comment>
<keyword evidence="16" id="KW-1185">Reference proteome</keyword>
<keyword evidence="11" id="KW-0804">Transcription</keyword>
<evidence type="ECO:0000256" key="2">
    <source>
        <dbReference type="ARBA" id="ARBA00004496"/>
    </source>
</evidence>
<dbReference type="GO" id="GO:0005737">
    <property type="term" value="C:cytoplasm"/>
    <property type="evidence" value="ECO:0007669"/>
    <property type="project" value="UniProtKB-SubCell"/>
</dbReference>
<evidence type="ECO:0000256" key="6">
    <source>
        <dbReference type="ARBA" id="ARBA00022723"/>
    </source>
</evidence>
<dbReference type="InterPro" id="IPR035500">
    <property type="entry name" value="NHR-like_dom_sf"/>
</dbReference>
<dbReference type="PANTHER" id="PTHR24081">
    <property type="entry name" value="NUCLEAR RECEPTOR SUBFAMILY 0 GROUP B"/>
    <property type="match status" value="1"/>
</dbReference>
<dbReference type="PRINTS" id="PR00398">
    <property type="entry name" value="STRDHORMONER"/>
</dbReference>
<dbReference type="SUPFAM" id="SSF48508">
    <property type="entry name" value="Nuclear receptor ligand-binding domain"/>
    <property type="match status" value="1"/>
</dbReference>
<dbReference type="InterPro" id="IPR000536">
    <property type="entry name" value="Nucl_hrmn_rcpt_lig-bd"/>
</dbReference>
<dbReference type="GO" id="GO:0007623">
    <property type="term" value="P:circadian rhythm"/>
    <property type="evidence" value="ECO:0007669"/>
    <property type="project" value="TreeGrafter"/>
</dbReference>
<dbReference type="KEGG" id="sfm:108937286"/>
<evidence type="ECO:0000256" key="12">
    <source>
        <dbReference type="ARBA" id="ARBA00023170"/>
    </source>
</evidence>
<evidence type="ECO:0000256" key="7">
    <source>
        <dbReference type="ARBA" id="ARBA00022771"/>
    </source>
</evidence>
<keyword evidence="5" id="KW-0678">Repressor</keyword>
<evidence type="ECO:0000256" key="1">
    <source>
        <dbReference type="ARBA" id="ARBA00004123"/>
    </source>
</evidence>
<dbReference type="GO" id="GO:0008270">
    <property type="term" value="F:zinc ion binding"/>
    <property type="evidence" value="ECO:0007669"/>
    <property type="project" value="UniProtKB-KW"/>
</dbReference>
<dbReference type="Proteomes" id="UP000694397">
    <property type="component" value="Chromosome 8"/>
</dbReference>
<evidence type="ECO:0000256" key="8">
    <source>
        <dbReference type="ARBA" id="ARBA00022833"/>
    </source>
</evidence>
<evidence type="ECO:0000256" key="11">
    <source>
        <dbReference type="ARBA" id="ARBA00023163"/>
    </source>
</evidence>
<keyword evidence="8" id="KW-0862">Zinc</keyword>
<dbReference type="Pfam" id="PF00104">
    <property type="entry name" value="Hormone_recep"/>
    <property type="match status" value="2"/>
</dbReference>
<evidence type="ECO:0000313" key="15">
    <source>
        <dbReference type="Ensembl" id="ENSSFOP00015014871.1"/>
    </source>
</evidence>
<dbReference type="GO" id="GO:0003677">
    <property type="term" value="F:DNA binding"/>
    <property type="evidence" value="ECO:0007669"/>
    <property type="project" value="UniProtKB-KW"/>
</dbReference>
<dbReference type="GO" id="GO:0005634">
    <property type="term" value="C:nucleus"/>
    <property type="evidence" value="ECO:0007669"/>
    <property type="project" value="UniProtKB-SubCell"/>
</dbReference>
<evidence type="ECO:0000313" key="16">
    <source>
        <dbReference type="Proteomes" id="UP000694397"/>
    </source>
</evidence>
<reference evidence="15" key="3">
    <citation type="submission" date="2025-09" db="UniProtKB">
        <authorList>
            <consortium name="Ensembl"/>
        </authorList>
    </citation>
    <scope>IDENTIFICATION</scope>
</reference>
<keyword evidence="4" id="KW-0963">Cytoplasm</keyword>
<keyword evidence="6" id="KW-0479">Metal-binding</keyword>
<evidence type="ECO:0000256" key="5">
    <source>
        <dbReference type="ARBA" id="ARBA00022491"/>
    </source>
</evidence>
<dbReference type="Gene3D" id="1.10.565.10">
    <property type="entry name" value="Retinoid X Receptor"/>
    <property type="match status" value="1"/>
</dbReference>
<evidence type="ECO:0000256" key="9">
    <source>
        <dbReference type="ARBA" id="ARBA00023015"/>
    </source>
</evidence>
<dbReference type="GO" id="GO:0000122">
    <property type="term" value="P:negative regulation of transcription by RNA polymerase II"/>
    <property type="evidence" value="ECO:0007669"/>
    <property type="project" value="TreeGrafter"/>
</dbReference>
<protein>
    <submittedName>
        <fullName evidence="15">Nuclear receptor subfamily 0, group B, member 2a</fullName>
    </submittedName>
</protein>
<evidence type="ECO:0000256" key="4">
    <source>
        <dbReference type="ARBA" id="ARBA00022490"/>
    </source>
</evidence>
<dbReference type="AlphaFoldDB" id="A0A8C9RAV6"/>
<dbReference type="InterPro" id="IPR001723">
    <property type="entry name" value="Nuclear_hrmn_rcpt"/>
</dbReference>